<evidence type="ECO:0000256" key="1">
    <source>
        <dbReference type="ARBA" id="ARBA00008520"/>
    </source>
</evidence>
<dbReference type="OrthoDB" id="2585476at2"/>
<dbReference type="GO" id="GO:0015768">
    <property type="term" value="P:maltose transport"/>
    <property type="evidence" value="ECO:0007669"/>
    <property type="project" value="TreeGrafter"/>
</dbReference>
<dbReference type="PANTHER" id="PTHR30061">
    <property type="entry name" value="MALTOSE-BINDING PERIPLASMIC PROTEIN"/>
    <property type="match status" value="1"/>
</dbReference>
<comment type="similarity">
    <text evidence="1">Belongs to the bacterial solute-binding protein 1 family.</text>
</comment>
<dbReference type="AlphaFoldDB" id="A0A5D0CTE9"/>
<feature type="region of interest" description="Disordered" evidence="4">
    <location>
        <begin position="25"/>
        <end position="51"/>
    </location>
</feature>
<proteinExistence type="inferred from homology"/>
<name>A0A5D0CTE9_9BACL</name>
<dbReference type="GO" id="GO:1901982">
    <property type="term" value="F:maltose binding"/>
    <property type="evidence" value="ECO:0007669"/>
    <property type="project" value="TreeGrafter"/>
</dbReference>
<dbReference type="Pfam" id="PF13416">
    <property type="entry name" value="SBP_bac_8"/>
    <property type="match status" value="1"/>
</dbReference>
<dbReference type="Gene3D" id="3.40.190.10">
    <property type="entry name" value="Periplasmic binding protein-like II"/>
    <property type="match status" value="2"/>
</dbReference>
<dbReference type="PANTHER" id="PTHR30061:SF50">
    <property type="entry name" value="MALTOSE_MALTODEXTRIN-BINDING PERIPLASMIC PROTEIN"/>
    <property type="match status" value="1"/>
</dbReference>
<keyword evidence="2" id="KW-0813">Transport</keyword>
<dbReference type="GO" id="GO:0042956">
    <property type="term" value="P:maltodextrin transmembrane transport"/>
    <property type="evidence" value="ECO:0007669"/>
    <property type="project" value="TreeGrafter"/>
</dbReference>
<dbReference type="Proteomes" id="UP000325218">
    <property type="component" value="Unassembled WGS sequence"/>
</dbReference>
<comment type="caution">
    <text evidence="6">The sequence shown here is derived from an EMBL/GenBank/DDBJ whole genome shotgun (WGS) entry which is preliminary data.</text>
</comment>
<reference evidence="6 7" key="1">
    <citation type="submission" date="2019-08" db="EMBL/GenBank/DDBJ databases">
        <title>Genome sequencing of Paenibacillus faecis DSM 23593(T).</title>
        <authorList>
            <person name="Kook J.-K."/>
            <person name="Park S.-N."/>
            <person name="Lim Y.K."/>
        </authorList>
    </citation>
    <scope>NUCLEOTIDE SEQUENCE [LARGE SCALE GENOMIC DNA]</scope>
    <source>
        <strain evidence="6 7">DSM 23593</strain>
    </source>
</reference>
<keyword evidence="7" id="KW-1185">Reference proteome</keyword>
<feature type="signal peptide" evidence="5">
    <location>
        <begin position="1"/>
        <end position="26"/>
    </location>
</feature>
<keyword evidence="3 5" id="KW-0732">Signal</keyword>
<organism evidence="6 7">
    <name type="scientific">Paenibacillus faecis</name>
    <dbReference type="NCBI Taxonomy" id="862114"/>
    <lineage>
        <taxon>Bacteria</taxon>
        <taxon>Bacillati</taxon>
        <taxon>Bacillota</taxon>
        <taxon>Bacilli</taxon>
        <taxon>Bacillales</taxon>
        <taxon>Paenibacillaceae</taxon>
        <taxon>Paenibacillus</taxon>
    </lineage>
</organism>
<dbReference type="SUPFAM" id="SSF53850">
    <property type="entry name" value="Periplasmic binding protein-like II"/>
    <property type="match status" value="1"/>
</dbReference>
<evidence type="ECO:0000313" key="6">
    <source>
        <dbReference type="EMBL" id="TYA12978.1"/>
    </source>
</evidence>
<feature type="chain" id="PRO_5039026544" evidence="5">
    <location>
        <begin position="27"/>
        <end position="419"/>
    </location>
</feature>
<accession>A0A5D0CTE9</accession>
<dbReference type="RefSeq" id="WP_148451578.1">
    <property type="nucleotide sequence ID" value="NZ_BORZ01000005.1"/>
</dbReference>
<evidence type="ECO:0000256" key="4">
    <source>
        <dbReference type="SAM" id="MobiDB-lite"/>
    </source>
</evidence>
<evidence type="ECO:0000256" key="5">
    <source>
        <dbReference type="SAM" id="SignalP"/>
    </source>
</evidence>
<evidence type="ECO:0000256" key="3">
    <source>
        <dbReference type="ARBA" id="ARBA00022729"/>
    </source>
</evidence>
<dbReference type="InterPro" id="IPR006059">
    <property type="entry name" value="SBP"/>
</dbReference>
<dbReference type="GO" id="GO:0055052">
    <property type="term" value="C:ATP-binding cassette (ABC) transporter complex, substrate-binding subunit-containing"/>
    <property type="evidence" value="ECO:0007669"/>
    <property type="project" value="TreeGrafter"/>
</dbReference>
<evidence type="ECO:0000256" key="2">
    <source>
        <dbReference type="ARBA" id="ARBA00022448"/>
    </source>
</evidence>
<evidence type="ECO:0000313" key="7">
    <source>
        <dbReference type="Proteomes" id="UP000325218"/>
    </source>
</evidence>
<protein>
    <submittedName>
        <fullName evidence="6">Extracellular solute-binding protein</fullName>
    </submittedName>
</protein>
<gene>
    <name evidence="6" type="ORF">FRY98_09815</name>
</gene>
<dbReference type="EMBL" id="VSDO01000002">
    <property type="protein sequence ID" value="TYA12978.1"/>
    <property type="molecule type" value="Genomic_DNA"/>
</dbReference>
<sequence>MKRRNHWVLFAILLLALINLSPSETSTLTNSEDRGEAEPVAPQNREADKEPGRIAVAVQMSEAEFDDLQRLNQKVMDETGMQVELTNLKADHDLEAIRQKLELGESPDVLLLNNTWVRRLASYGYLLPTESYYPGSLAGDVLSASLAQNEWNGYTWAVPLDIDPYVWVYREDLLKAENLKLPSSPEEWQQLLAKQKTRTSPSFLITFDYGDPYAALSLTMQLSGKTGSGGASSVFKLTKETGEAVKRLDALRPYLLPSGSDTAGQNVWSQLSAGKAMFGLVQWSEAHRHHSPGLQIVFPDRAISGEMWITGRSYAVTARTGNGEAAGRWISAMTTQVQQRQWFELTGNLPVHKILYQQAEHGGVPAGIPPSLMNGKGTPVPAGTEIPGNMDKYASITAAFLKGGLGLQAYLNELSSLGL</sequence>